<dbReference type="GO" id="GO:0003735">
    <property type="term" value="F:structural constituent of ribosome"/>
    <property type="evidence" value="ECO:0007669"/>
    <property type="project" value="InterPro"/>
</dbReference>
<evidence type="ECO:0000256" key="1">
    <source>
        <dbReference type="ARBA" id="ARBA00004173"/>
    </source>
</evidence>
<dbReference type="PRINTS" id="PR00063">
    <property type="entry name" value="RIBOSOMALL27"/>
</dbReference>
<evidence type="ECO:0000256" key="6">
    <source>
        <dbReference type="ARBA" id="ARBA00023274"/>
    </source>
</evidence>
<evidence type="ECO:0000256" key="4">
    <source>
        <dbReference type="ARBA" id="ARBA00022980"/>
    </source>
</evidence>
<evidence type="ECO:0000256" key="2">
    <source>
        <dbReference type="ARBA" id="ARBA00010797"/>
    </source>
</evidence>
<evidence type="ECO:0000256" key="7">
    <source>
        <dbReference type="ARBA" id="ARBA00035267"/>
    </source>
</evidence>
<keyword evidence="10" id="KW-1185">Reference proteome</keyword>
<dbReference type="GO" id="GO:0005762">
    <property type="term" value="C:mitochondrial large ribosomal subunit"/>
    <property type="evidence" value="ECO:0007669"/>
    <property type="project" value="TreeGrafter"/>
</dbReference>
<evidence type="ECO:0000256" key="5">
    <source>
        <dbReference type="ARBA" id="ARBA00023128"/>
    </source>
</evidence>
<sequence>MNLSINVVLQDLLARKPAEVQKNSSPKVRPKHRGWKVQDGHQVQAGYILVTQRNLRFHPGLNVGLGRNGTLFAIIPGTVSVTCEKVDLNWDHTWIQRCYAHRKGTEFFKKYFNRTILGN</sequence>
<gene>
    <name evidence="9" type="ORF">NQ318_017906</name>
</gene>
<name>A0AAV8YCB4_9CUCU</name>
<evidence type="ECO:0000256" key="3">
    <source>
        <dbReference type="ARBA" id="ARBA00022946"/>
    </source>
</evidence>
<comment type="subcellular location">
    <subcellularLocation>
        <location evidence="1">Mitochondrion</location>
    </subcellularLocation>
</comment>
<keyword evidence="3" id="KW-0809">Transit peptide</keyword>
<dbReference type="Pfam" id="PF01016">
    <property type="entry name" value="Ribosomal_L27"/>
    <property type="match status" value="1"/>
</dbReference>
<dbReference type="Proteomes" id="UP001162162">
    <property type="component" value="Unassembled WGS sequence"/>
</dbReference>
<evidence type="ECO:0000256" key="8">
    <source>
        <dbReference type="ARBA" id="ARBA00076963"/>
    </source>
</evidence>
<accession>A0AAV8YCB4</accession>
<dbReference type="Gene3D" id="2.40.50.100">
    <property type="match status" value="1"/>
</dbReference>
<keyword evidence="5" id="KW-0496">Mitochondrion</keyword>
<dbReference type="AlphaFoldDB" id="A0AAV8YCB4"/>
<dbReference type="SUPFAM" id="SSF110324">
    <property type="entry name" value="Ribosomal L27 protein-like"/>
    <property type="match status" value="1"/>
</dbReference>
<dbReference type="InterPro" id="IPR001684">
    <property type="entry name" value="Ribosomal_bL27"/>
</dbReference>
<proteinExistence type="inferred from homology"/>
<keyword evidence="6" id="KW-0687">Ribonucleoprotein</keyword>
<comment type="caution">
    <text evidence="9">The sequence shown here is derived from an EMBL/GenBank/DDBJ whole genome shotgun (WGS) entry which is preliminary data.</text>
</comment>
<protein>
    <recommendedName>
        <fullName evidence="7">Large ribosomal subunit protein bL27m</fullName>
    </recommendedName>
    <alternativeName>
        <fullName evidence="8">39S ribosomal protein L27, mitochondrial</fullName>
    </alternativeName>
</protein>
<evidence type="ECO:0000313" key="9">
    <source>
        <dbReference type="EMBL" id="KAJ8948737.1"/>
    </source>
</evidence>
<evidence type="ECO:0000313" key="10">
    <source>
        <dbReference type="Proteomes" id="UP001162162"/>
    </source>
</evidence>
<dbReference type="PANTHER" id="PTHR15893:SF0">
    <property type="entry name" value="LARGE RIBOSOMAL SUBUNIT PROTEIN BL27M"/>
    <property type="match status" value="1"/>
</dbReference>
<dbReference type="FunFam" id="2.40.50.100:FF:000031">
    <property type="entry name" value="39S ribosomal protein L27, mitochondrial"/>
    <property type="match status" value="1"/>
</dbReference>
<dbReference type="PANTHER" id="PTHR15893">
    <property type="entry name" value="RIBOSOMAL PROTEIN L27"/>
    <property type="match status" value="1"/>
</dbReference>
<dbReference type="EMBL" id="JAPWTK010000131">
    <property type="protein sequence ID" value="KAJ8948737.1"/>
    <property type="molecule type" value="Genomic_DNA"/>
</dbReference>
<dbReference type="GO" id="GO:0006412">
    <property type="term" value="P:translation"/>
    <property type="evidence" value="ECO:0007669"/>
    <property type="project" value="InterPro"/>
</dbReference>
<comment type="similarity">
    <text evidence="2">Belongs to the bacterial ribosomal protein bL27 family.</text>
</comment>
<dbReference type="GO" id="GO:0005743">
    <property type="term" value="C:mitochondrial inner membrane"/>
    <property type="evidence" value="ECO:0007669"/>
    <property type="project" value="UniProtKB-ARBA"/>
</dbReference>
<organism evidence="9 10">
    <name type="scientific">Aromia moschata</name>
    <dbReference type="NCBI Taxonomy" id="1265417"/>
    <lineage>
        <taxon>Eukaryota</taxon>
        <taxon>Metazoa</taxon>
        <taxon>Ecdysozoa</taxon>
        <taxon>Arthropoda</taxon>
        <taxon>Hexapoda</taxon>
        <taxon>Insecta</taxon>
        <taxon>Pterygota</taxon>
        <taxon>Neoptera</taxon>
        <taxon>Endopterygota</taxon>
        <taxon>Coleoptera</taxon>
        <taxon>Polyphaga</taxon>
        <taxon>Cucujiformia</taxon>
        <taxon>Chrysomeloidea</taxon>
        <taxon>Cerambycidae</taxon>
        <taxon>Cerambycinae</taxon>
        <taxon>Callichromatini</taxon>
        <taxon>Aromia</taxon>
    </lineage>
</organism>
<keyword evidence="4" id="KW-0689">Ribosomal protein</keyword>
<reference evidence="9" key="1">
    <citation type="journal article" date="2023" name="Insect Mol. Biol.">
        <title>Genome sequencing provides insights into the evolution of gene families encoding plant cell wall-degrading enzymes in longhorned beetles.</title>
        <authorList>
            <person name="Shin N.R."/>
            <person name="Okamura Y."/>
            <person name="Kirsch R."/>
            <person name="Pauchet Y."/>
        </authorList>
    </citation>
    <scope>NUCLEOTIDE SEQUENCE</scope>
    <source>
        <strain evidence="9">AMC_N1</strain>
    </source>
</reference>